<dbReference type="InterPro" id="IPR011051">
    <property type="entry name" value="RmlC_Cupin_sf"/>
</dbReference>
<evidence type="ECO:0000256" key="2">
    <source>
        <dbReference type="ARBA" id="ARBA00001947"/>
    </source>
</evidence>
<dbReference type="InterPro" id="IPR001250">
    <property type="entry name" value="Man6P_Isoase-1"/>
</dbReference>
<dbReference type="InterPro" id="IPR046457">
    <property type="entry name" value="PMI_typeI_cat"/>
</dbReference>
<dbReference type="GO" id="GO:0005829">
    <property type="term" value="C:cytosol"/>
    <property type="evidence" value="ECO:0007669"/>
    <property type="project" value="TreeGrafter"/>
</dbReference>
<evidence type="ECO:0000256" key="13">
    <source>
        <dbReference type="ARBA" id="ARBA00023136"/>
    </source>
</evidence>
<dbReference type="PANTHER" id="PTHR10309">
    <property type="entry name" value="MANNOSE-6-PHOSPHATE ISOMERASE"/>
    <property type="match status" value="1"/>
</dbReference>
<keyword evidence="10" id="KW-0479">Metal-binding</keyword>
<dbReference type="GO" id="GO:0004476">
    <property type="term" value="F:mannose-6-phosphate isomerase activity"/>
    <property type="evidence" value="ECO:0007669"/>
    <property type="project" value="UniProtKB-EC"/>
</dbReference>
<dbReference type="EMBL" id="NRJG01000100">
    <property type="protein sequence ID" value="RIY36783.1"/>
    <property type="molecule type" value="Genomic_DNA"/>
</dbReference>
<evidence type="ECO:0000313" key="18">
    <source>
        <dbReference type="Proteomes" id="UP000265916"/>
    </source>
</evidence>
<keyword evidence="8" id="KW-1003">Cell membrane</keyword>
<dbReference type="AlphaFoldDB" id="A0A3A1YEW9"/>
<evidence type="ECO:0000256" key="1">
    <source>
        <dbReference type="ARBA" id="ARBA00000757"/>
    </source>
</evidence>
<evidence type="ECO:0000313" key="17">
    <source>
        <dbReference type="EMBL" id="RIY36783.1"/>
    </source>
</evidence>
<evidence type="ECO:0000256" key="14">
    <source>
        <dbReference type="ARBA" id="ARBA00023235"/>
    </source>
</evidence>
<dbReference type="OrthoDB" id="9792649at2"/>
<comment type="similarity">
    <text evidence="4">Belongs to the UPF0266 family.</text>
</comment>
<comment type="cofactor">
    <cofactor evidence="2">
        <name>Zn(2+)</name>
        <dbReference type="ChEBI" id="CHEBI:29105"/>
    </cofactor>
</comment>
<keyword evidence="14 17" id="KW-0413">Isomerase</keyword>
<keyword evidence="12 15" id="KW-1133">Transmembrane helix</keyword>
<comment type="catalytic activity">
    <reaction evidence="1">
        <text>D-mannose 6-phosphate = D-fructose 6-phosphate</text>
        <dbReference type="Rhea" id="RHEA:12356"/>
        <dbReference type="ChEBI" id="CHEBI:58735"/>
        <dbReference type="ChEBI" id="CHEBI:61527"/>
        <dbReference type="EC" id="5.3.1.8"/>
    </reaction>
</comment>
<feature type="domain" description="Phosphomannose isomerase type I catalytic" evidence="16">
    <location>
        <begin position="174"/>
        <end position="341"/>
    </location>
</feature>
<evidence type="ECO:0000256" key="10">
    <source>
        <dbReference type="ARBA" id="ARBA00022723"/>
    </source>
</evidence>
<dbReference type="Proteomes" id="UP000265916">
    <property type="component" value="Unassembled WGS sequence"/>
</dbReference>
<evidence type="ECO:0000256" key="11">
    <source>
        <dbReference type="ARBA" id="ARBA00022833"/>
    </source>
</evidence>
<evidence type="ECO:0000256" key="6">
    <source>
        <dbReference type="ARBA" id="ARBA00011956"/>
    </source>
</evidence>
<dbReference type="Gene3D" id="2.60.120.10">
    <property type="entry name" value="Jelly Rolls"/>
    <property type="match status" value="2"/>
</dbReference>
<dbReference type="GO" id="GO:0009298">
    <property type="term" value="P:GDP-mannose biosynthetic process"/>
    <property type="evidence" value="ECO:0007669"/>
    <property type="project" value="InterPro"/>
</dbReference>
<dbReference type="GO" id="GO:0005886">
    <property type="term" value="C:plasma membrane"/>
    <property type="evidence" value="ECO:0007669"/>
    <property type="project" value="UniProtKB-SubCell"/>
</dbReference>
<sequence length="631" mass="71076">MVLNIILILFVVGAILFDFRTTRYLQITSQTRAIINLRRRLKPAVIIFIALMIFVMYKSQNTYSTLTQGLALAFVLLIVKINYFNKPMIVVNEKNVSMGLGQIPTEAISGFTLNQKGQLVITIQGLKREFKFTPKAKEDYDTVLYCAEELNIGSAREVIQKHRLGQIVSQARGVFPLSGIIKDYDWGGKKYIAQQLGMPSQTIAEVWYGTHPAGVSTLTIPGDLVEACSNRFYTKHPEQTRVKINPDEDYQIYLNYNVAYGQPLLQNQPANAQPEGLPFLMKMLDVARPLSIQIHPTKQQAEMGFEAEDKAGINLRSKTRTFVDRNHKPEFALALTDMYLLHGMDSKENVLAKLAGKPALEKLHAYIAGFETVGQAYKALFTASKQGLQEYLGNHLRTVLDLYSPLIERQLATDDIVANNCDIDGLEANKANLDPDYWLAFTFVSQQMSEDNLDVGLLSFYFLNLVKLNAYEGIFQEANVPHAYLRGRLVEVMATSDNVVRGGLTTKHINTDLYLRLVNEQTITPKVYAKGAYNNLPVEEFTVDLVHVHNQQKFTTTNAAVGFVLSGQGNLAYIDQLNEERKFKVKPYHALFMSVDQEFTYQDKDGKALTMVVAKVNKLPAAWLNETSNKK</sequence>
<dbReference type="InterPro" id="IPR014710">
    <property type="entry name" value="RmlC-like_jellyroll"/>
</dbReference>
<evidence type="ECO:0000256" key="12">
    <source>
        <dbReference type="ARBA" id="ARBA00022989"/>
    </source>
</evidence>
<reference evidence="17 18" key="1">
    <citation type="submission" date="2017-08" db="EMBL/GenBank/DDBJ databases">
        <title>Reclassification of Bisgaard taxon 37 and 44.</title>
        <authorList>
            <person name="Christensen H."/>
        </authorList>
    </citation>
    <scope>NUCLEOTIDE SEQUENCE [LARGE SCALE GENOMIC DNA]</scope>
    <source>
        <strain evidence="17 18">111</strain>
    </source>
</reference>
<organism evidence="17 18">
    <name type="scientific">Psittacicella hinzii</name>
    <dbReference type="NCBI Taxonomy" id="2028575"/>
    <lineage>
        <taxon>Bacteria</taxon>
        <taxon>Pseudomonadati</taxon>
        <taxon>Pseudomonadota</taxon>
        <taxon>Gammaproteobacteria</taxon>
        <taxon>Pasteurellales</taxon>
        <taxon>Psittacicellaceae</taxon>
        <taxon>Psittacicella</taxon>
    </lineage>
</organism>
<comment type="subcellular location">
    <subcellularLocation>
        <location evidence="3">Cell membrane</location>
        <topology evidence="3">Multi-pass membrane protein</topology>
    </subcellularLocation>
</comment>
<dbReference type="Gene3D" id="1.10.441.10">
    <property type="entry name" value="Phosphomannose Isomerase, domain 2"/>
    <property type="match status" value="1"/>
</dbReference>
<dbReference type="InterPro" id="IPR016305">
    <property type="entry name" value="Mannose-6-P_Isomerase"/>
</dbReference>
<dbReference type="NCBIfam" id="TIGR00218">
    <property type="entry name" value="manA"/>
    <property type="match status" value="1"/>
</dbReference>
<dbReference type="GO" id="GO:0005975">
    <property type="term" value="P:carbohydrate metabolic process"/>
    <property type="evidence" value="ECO:0007669"/>
    <property type="project" value="InterPro"/>
</dbReference>
<evidence type="ECO:0000256" key="4">
    <source>
        <dbReference type="ARBA" id="ARBA00009962"/>
    </source>
</evidence>
<dbReference type="Pfam" id="PF20511">
    <property type="entry name" value="PMI_typeI_cat"/>
    <property type="match status" value="1"/>
</dbReference>
<dbReference type="PRINTS" id="PR00714">
    <property type="entry name" value="MAN6PISMRASE"/>
</dbReference>
<dbReference type="PANTHER" id="PTHR10309:SF0">
    <property type="entry name" value="MANNOSE-6-PHOSPHATE ISOMERASE"/>
    <property type="match status" value="1"/>
</dbReference>
<dbReference type="SUPFAM" id="SSF51182">
    <property type="entry name" value="RmlC-like cupins"/>
    <property type="match status" value="1"/>
</dbReference>
<evidence type="ECO:0000256" key="9">
    <source>
        <dbReference type="ARBA" id="ARBA00022692"/>
    </source>
</evidence>
<dbReference type="CDD" id="cd07011">
    <property type="entry name" value="cupin_PMI_type_I_N"/>
    <property type="match status" value="1"/>
</dbReference>
<keyword evidence="18" id="KW-1185">Reference proteome</keyword>
<dbReference type="RefSeq" id="WP_119531840.1">
    <property type="nucleotide sequence ID" value="NZ_JBHSSP010000006.1"/>
</dbReference>
<gene>
    <name evidence="17" type="primary">manA</name>
    <name evidence="17" type="ORF">CKF58_05645</name>
</gene>
<dbReference type="InterPro" id="IPR009328">
    <property type="entry name" value="DUF986"/>
</dbReference>
<keyword evidence="9 15" id="KW-0812">Transmembrane</keyword>
<protein>
    <recommendedName>
        <fullName evidence="7">UPF0266 membrane protein YobD</fullName>
        <ecNumber evidence="6">5.3.1.8</ecNumber>
    </recommendedName>
</protein>
<proteinExistence type="inferred from homology"/>
<evidence type="ECO:0000259" key="16">
    <source>
        <dbReference type="Pfam" id="PF20511"/>
    </source>
</evidence>
<dbReference type="EC" id="5.3.1.8" evidence="6"/>
<evidence type="ECO:0000256" key="5">
    <source>
        <dbReference type="ARBA" id="ARBA00010772"/>
    </source>
</evidence>
<comment type="similarity">
    <text evidence="5">Belongs to the mannose-6-phosphate isomerase type 1 family.</text>
</comment>
<keyword evidence="13 15" id="KW-0472">Membrane</keyword>
<evidence type="ECO:0000256" key="3">
    <source>
        <dbReference type="ARBA" id="ARBA00004651"/>
    </source>
</evidence>
<dbReference type="Pfam" id="PF06173">
    <property type="entry name" value="DUF986"/>
    <property type="match status" value="1"/>
</dbReference>
<feature type="transmembrane region" description="Helical" evidence="15">
    <location>
        <begin position="6"/>
        <end position="22"/>
    </location>
</feature>
<comment type="caution">
    <text evidence="17">The sequence shown here is derived from an EMBL/GenBank/DDBJ whole genome shotgun (WGS) entry which is preliminary data.</text>
</comment>
<evidence type="ECO:0000256" key="15">
    <source>
        <dbReference type="SAM" id="Phobius"/>
    </source>
</evidence>
<feature type="transmembrane region" description="Helical" evidence="15">
    <location>
        <begin position="66"/>
        <end position="84"/>
    </location>
</feature>
<keyword evidence="11" id="KW-0862">Zinc</keyword>
<dbReference type="GO" id="GO:0008270">
    <property type="term" value="F:zinc ion binding"/>
    <property type="evidence" value="ECO:0007669"/>
    <property type="project" value="InterPro"/>
</dbReference>
<feature type="transmembrane region" description="Helical" evidence="15">
    <location>
        <begin position="43"/>
        <end position="60"/>
    </location>
</feature>
<evidence type="ECO:0000256" key="8">
    <source>
        <dbReference type="ARBA" id="ARBA00022475"/>
    </source>
</evidence>
<evidence type="ECO:0000256" key="7">
    <source>
        <dbReference type="ARBA" id="ARBA00019407"/>
    </source>
</evidence>
<name>A0A3A1YEW9_9GAMM</name>
<accession>A0A3A1YEW9</accession>